<dbReference type="InterPro" id="IPR001387">
    <property type="entry name" value="Cro/C1-type_HTH"/>
</dbReference>
<name>A0A090VG46_9FLAO</name>
<organism evidence="2 3">
    <name type="scientific">Algibacter lectus</name>
    <dbReference type="NCBI Taxonomy" id="221126"/>
    <lineage>
        <taxon>Bacteria</taxon>
        <taxon>Pseudomonadati</taxon>
        <taxon>Bacteroidota</taxon>
        <taxon>Flavobacteriia</taxon>
        <taxon>Flavobacteriales</taxon>
        <taxon>Flavobacteriaceae</taxon>
        <taxon>Algibacter</taxon>
    </lineage>
</organism>
<sequence length="83" mass="9472">MDSEFNKEDFLILVGKRIDSIREQKGFSYERISQGCNIDASDISKIAKGRVNIMLSSVMEISKGLEIHPKELFDFNLEDLSCK</sequence>
<dbReference type="SUPFAM" id="SSF47413">
    <property type="entry name" value="lambda repressor-like DNA-binding domains"/>
    <property type="match status" value="1"/>
</dbReference>
<dbReference type="Proteomes" id="UP000029644">
    <property type="component" value="Unassembled WGS sequence"/>
</dbReference>
<reference evidence="2 3" key="1">
    <citation type="journal article" date="2014" name="Genome Announc.">
        <title>Draft Genome Sequences of Marine Flavobacterium Algibacter lectus Strains SS8 and NR4.</title>
        <authorList>
            <person name="Takatani N."/>
            <person name="Nakanishi M."/>
            <person name="Meirelles P."/>
            <person name="Mino S."/>
            <person name="Suda W."/>
            <person name="Oshima K."/>
            <person name="Hattori M."/>
            <person name="Ohkuma M."/>
            <person name="Hosokawa M."/>
            <person name="Miyashita K."/>
            <person name="Thompson F.L."/>
            <person name="Niwa A."/>
            <person name="Sawabe T."/>
            <person name="Sawabe T."/>
        </authorList>
    </citation>
    <scope>NUCLEOTIDE SEQUENCE [LARGE SCALE GENOMIC DNA]</scope>
    <source>
        <strain evidence="2 3">JCM 19300</strain>
    </source>
</reference>
<dbReference type="SMART" id="SM00530">
    <property type="entry name" value="HTH_XRE"/>
    <property type="match status" value="1"/>
</dbReference>
<dbReference type="AlphaFoldDB" id="A0A090VG46"/>
<dbReference type="CDD" id="cd00093">
    <property type="entry name" value="HTH_XRE"/>
    <property type="match status" value="1"/>
</dbReference>
<accession>A0A090VG46</accession>
<dbReference type="Pfam" id="PF13443">
    <property type="entry name" value="HTH_26"/>
    <property type="match status" value="1"/>
</dbReference>
<dbReference type="OrthoDB" id="678057at2"/>
<evidence type="ECO:0000313" key="3">
    <source>
        <dbReference type="Proteomes" id="UP000029644"/>
    </source>
</evidence>
<dbReference type="InterPro" id="IPR010982">
    <property type="entry name" value="Lambda_DNA-bd_dom_sf"/>
</dbReference>
<dbReference type="GO" id="GO:0003677">
    <property type="term" value="F:DNA binding"/>
    <property type="evidence" value="ECO:0007669"/>
    <property type="project" value="InterPro"/>
</dbReference>
<comment type="caution">
    <text evidence="2">The sequence shown here is derived from an EMBL/GenBank/DDBJ whole genome shotgun (WGS) entry which is preliminary data.</text>
</comment>
<dbReference type="PROSITE" id="PS50943">
    <property type="entry name" value="HTH_CROC1"/>
    <property type="match status" value="1"/>
</dbReference>
<evidence type="ECO:0000259" key="1">
    <source>
        <dbReference type="PROSITE" id="PS50943"/>
    </source>
</evidence>
<dbReference type="EMBL" id="BBNQ01000013">
    <property type="protein sequence ID" value="GAL63765.1"/>
    <property type="molecule type" value="Genomic_DNA"/>
</dbReference>
<proteinExistence type="predicted"/>
<evidence type="ECO:0000313" key="2">
    <source>
        <dbReference type="EMBL" id="GAL63765.1"/>
    </source>
</evidence>
<protein>
    <recommendedName>
        <fullName evidence="1">HTH cro/C1-type domain-containing protein</fullName>
    </recommendedName>
</protein>
<feature type="domain" description="HTH cro/C1-type" evidence="1">
    <location>
        <begin position="18"/>
        <end position="72"/>
    </location>
</feature>
<dbReference type="Gene3D" id="1.10.260.40">
    <property type="entry name" value="lambda repressor-like DNA-binding domains"/>
    <property type="match status" value="1"/>
</dbReference>
<gene>
    <name evidence="2" type="ORF">JCM19300_2801</name>
</gene>